<protein>
    <recommendedName>
        <fullName evidence="3">DUF5320 domain-containing protein</fullName>
    </recommendedName>
</protein>
<proteinExistence type="predicted"/>
<evidence type="ECO:0008006" key="3">
    <source>
        <dbReference type="Google" id="ProtNLM"/>
    </source>
</evidence>
<gene>
    <name evidence="1" type="ORF">FDQ92_02800</name>
</gene>
<dbReference type="KEGG" id="dax:FDQ92_02800"/>
<dbReference type="AlphaFoldDB" id="A0A4P8L370"/>
<dbReference type="Pfam" id="PF17253">
    <property type="entry name" value="DUF5320"/>
    <property type="match status" value="1"/>
</dbReference>
<evidence type="ECO:0000313" key="2">
    <source>
        <dbReference type="Proteomes" id="UP000298602"/>
    </source>
</evidence>
<dbReference type="InterPro" id="IPR035205">
    <property type="entry name" value="DUF5320"/>
</dbReference>
<name>A0A4P8L370_9BACT</name>
<sequence>MPALDGTGPWGMGPMTGRGLGWCGTGWNPWFYGRGRGFARGTGWGFRRGFRRFGARPWGGAGFRLPAAGFWGRRARRLPFGV</sequence>
<reference evidence="1 2" key="2">
    <citation type="submission" date="2019-05" db="EMBL/GenBank/DDBJ databases">
        <authorList>
            <person name="Suflita J.M."/>
            <person name="Marks C.R."/>
        </authorList>
    </citation>
    <scope>NUCLEOTIDE SEQUENCE [LARGE SCALE GENOMIC DNA]</scope>
    <source>
        <strain evidence="1 2">ALDC</strain>
    </source>
</reference>
<dbReference type="EMBL" id="CP040098">
    <property type="protein sequence ID" value="QCQ21212.1"/>
    <property type="molecule type" value="Genomic_DNA"/>
</dbReference>
<reference evidence="1 2" key="1">
    <citation type="submission" date="2019-05" db="EMBL/GenBank/DDBJ databases">
        <title>The Complete Genome Sequence of the n-alkane-degrading Desulfoglaeba alkanexedens ALDC reveals multiple alkylsuccinate synthase gene clusters.</title>
        <authorList>
            <person name="Callaghan A.V."/>
            <person name="Davidova I.A."/>
            <person name="Duncan K.E."/>
            <person name="Morris B."/>
            <person name="McInerney M.J."/>
        </authorList>
    </citation>
    <scope>NUCLEOTIDE SEQUENCE [LARGE SCALE GENOMIC DNA]</scope>
    <source>
        <strain evidence="1 2">ALDC</strain>
    </source>
</reference>
<organism evidence="1 2">
    <name type="scientific">Desulfoglaeba alkanexedens ALDC</name>
    <dbReference type="NCBI Taxonomy" id="980445"/>
    <lineage>
        <taxon>Bacteria</taxon>
        <taxon>Pseudomonadati</taxon>
        <taxon>Thermodesulfobacteriota</taxon>
        <taxon>Syntrophobacteria</taxon>
        <taxon>Syntrophobacterales</taxon>
        <taxon>Syntrophobacteraceae</taxon>
        <taxon>Desulfoglaeba</taxon>
    </lineage>
</organism>
<accession>A0A4P8L370</accession>
<evidence type="ECO:0000313" key="1">
    <source>
        <dbReference type="EMBL" id="QCQ21212.1"/>
    </source>
</evidence>
<keyword evidence="2" id="KW-1185">Reference proteome</keyword>
<dbReference type="Proteomes" id="UP000298602">
    <property type="component" value="Chromosome"/>
</dbReference>